<dbReference type="CDD" id="cd14702">
    <property type="entry name" value="bZIP_plant_GBF1"/>
    <property type="match status" value="1"/>
</dbReference>
<keyword evidence="4" id="KW-0804">Transcription</keyword>
<dbReference type="InterPro" id="IPR046347">
    <property type="entry name" value="bZIP_sf"/>
</dbReference>
<evidence type="ECO:0000256" key="1">
    <source>
        <dbReference type="ARBA" id="ARBA00004123"/>
    </source>
</evidence>
<evidence type="ECO:0000256" key="3">
    <source>
        <dbReference type="ARBA" id="ARBA00023125"/>
    </source>
</evidence>
<dbReference type="SMART" id="SM00338">
    <property type="entry name" value="BRLZ"/>
    <property type="match status" value="1"/>
</dbReference>
<keyword evidence="5" id="KW-0539">Nucleus</keyword>
<comment type="subcellular location">
    <subcellularLocation>
        <location evidence="1">Nucleus</location>
    </subcellularLocation>
</comment>
<dbReference type="PROSITE" id="PS00036">
    <property type="entry name" value="BZIP_BASIC"/>
    <property type="match status" value="1"/>
</dbReference>
<dbReference type="Pfam" id="PF07716">
    <property type="entry name" value="bZIP_2"/>
    <property type="match status" value="1"/>
</dbReference>
<evidence type="ECO:0000313" key="8">
    <source>
        <dbReference type="EMBL" id="CAL5224356.1"/>
    </source>
</evidence>
<reference evidence="8 9" key="1">
    <citation type="submission" date="2024-06" db="EMBL/GenBank/DDBJ databases">
        <authorList>
            <person name="Kraege A."/>
            <person name="Thomma B."/>
        </authorList>
    </citation>
    <scope>NUCLEOTIDE SEQUENCE [LARGE SCALE GENOMIC DNA]</scope>
</reference>
<proteinExistence type="predicted"/>
<feature type="domain" description="BZIP" evidence="7">
    <location>
        <begin position="91"/>
        <end position="141"/>
    </location>
</feature>
<gene>
    <name evidence="8" type="primary">g7030</name>
    <name evidence="8" type="ORF">VP750_LOCUS6015</name>
</gene>
<dbReference type="Proteomes" id="UP001497392">
    <property type="component" value="Unassembled WGS sequence"/>
</dbReference>
<feature type="region of interest" description="Disordered" evidence="6">
    <location>
        <begin position="1"/>
        <end position="56"/>
    </location>
</feature>
<protein>
    <submittedName>
        <fullName evidence="8">G7030 protein</fullName>
    </submittedName>
</protein>
<dbReference type="InterPro" id="IPR045314">
    <property type="entry name" value="bZIP_plant_GBF1"/>
</dbReference>
<evidence type="ECO:0000256" key="5">
    <source>
        <dbReference type="ARBA" id="ARBA00023242"/>
    </source>
</evidence>
<dbReference type="SUPFAM" id="SSF57959">
    <property type="entry name" value="Leucine zipper domain"/>
    <property type="match status" value="1"/>
</dbReference>
<sequence length="321" mass="35570">MFGGVEYRAEEDKNPIDLSAQSNEARASEGLDQNSGRRLSQDHSSTPIHTAMPGLDEEFSVQSDKGVMKRGRGRPVIYQGDPDAPGLEPEQRRLLQRRISNRESARRTRKRHQEHAESLYAKAKSLHRKCNILVAQVDALELKCSQSEALEKETAEVLRKKDEEMETFRRKSDALQNVIHKLMLRLYAKDQDPQLHTCLGFEGCRTVMTTPHGRIQGPDHNQDSGWLHSLSHVTSQATGQAGCASDQLGQACALSVPAPYEVGPLVACEPPQFQTVSDEDVGLPDLSSPPEAGHAQADFIYMVKELDLLPYGDTSTNTMTA</sequence>
<evidence type="ECO:0000256" key="4">
    <source>
        <dbReference type="ARBA" id="ARBA00023163"/>
    </source>
</evidence>
<keyword evidence="2" id="KW-0805">Transcription regulation</keyword>
<organism evidence="8 9">
    <name type="scientific">Coccomyxa viridis</name>
    <dbReference type="NCBI Taxonomy" id="1274662"/>
    <lineage>
        <taxon>Eukaryota</taxon>
        <taxon>Viridiplantae</taxon>
        <taxon>Chlorophyta</taxon>
        <taxon>core chlorophytes</taxon>
        <taxon>Trebouxiophyceae</taxon>
        <taxon>Trebouxiophyceae incertae sedis</taxon>
        <taxon>Coccomyxaceae</taxon>
        <taxon>Coccomyxa</taxon>
    </lineage>
</organism>
<evidence type="ECO:0000256" key="2">
    <source>
        <dbReference type="ARBA" id="ARBA00023015"/>
    </source>
</evidence>
<accession>A0ABP1FWU6</accession>
<evidence type="ECO:0000313" key="9">
    <source>
        <dbReference type="Proteomes" id="UP001497392"/>
    </source>
</evidence>
<name>A0ABP1FWU6_9CHLO</name>
<keyword evidence="3" id="KW-0238">DNA-binding</keyword>
<keyword evidence="9" id="KW-1185">Reference proteome</keyword>
<dbReference type="PROSITE" id="PS50217">
    <property type="entry name" value="BZIP"/>
    <property type="match status" value="1"/>
</dbReference>
<evidence type="ECO:0000256" key="6">
    <source>
        <dbReference type="SAM" id="MobiDB-lite"/>
    </source>
</evidence>
<dbReference type="InterPro" id="IPR004827">
    <property type="entry name" value="bZIP"/>
</dbReference>
<evidence type="ECO:0000259" key="7">
    <source>
        <dbReference type="PROSITE" id="PS50217"/>
    </source>
</evidence>
<dbReference type="EMBL" id="CAXHTA020000010">
    <property type="protein sequence ID" value="CAL5224356.1"/>
    <property type="molecule type" value="Genomic_DNA"/>
</dbReference>
<feature type="compositionally biased region" description="Polar residues" evidence="6">
    <location>
        <begin position="19"/>
        <end position="48"/>
    </location>
</feature>
<comment type="caution">
    <text evidence="8">The sequence shown here is derived from an EMBL/GenBank/DDBJ whole genome shotgun (WGS) entry which is preliminary data.</text>
</comment>